<comment type="caution">
    <text evidence="1">The sequence shown here is derived from an EMBL/GenBank/DDBJ whole genome shotgun (WGS) entry which is preliminary data.</text>
</comment>
<dbReference type="EMBL" id="JADEWF010000116">
    <property type="protein sequence ID" value="MBE9221029.1"/>
    <property type="molecule type" value="Genomic_DNA"/>
</dbReference>
<name>A0ACC5Q7D7_DOLFA</name>
<proteinExistence type="predicted"/>
<dbReference type="Proteomes" id="UP000597867">
    <property type="component" value="Unassembled WGS sequence"/>
</dbReference>
<organism evidence="1 2">
    <name type="scientific">Dolichospermum flos-aquae LEGE 04289</name>
    <dbReference type="NCBI Taxonomy" id="1828708"/>
    <lineage>
        <taxon>Bacteria</taxon>
        <taxon>Bacillati</taxon>
        <taxon>Cyanobacteriota</taxon>
        <taxon>Cyanophyceae</taxon>
        <taxon>Nostocales</taxon>
        <taxon>Aphanizomenonaceae</taxon>
        <taxon>Dolichospermum</taxon>
    </lineage>
</organism>
<keyword evidence="2" id="KW-1185">Reference proteome</keyword>
<evidence type="ECO:0000313" key="1">
    <source>
        <dbReference type="EMBL" id="MBE9221029.1"/>
    </source>
</evidence>
<accession>A0ACC5Q7D7</accession>
<sequence>MYQYQDFIIRNWQESDRTLASQVISSVLSEYGLVWQPEEADKDVLQIEAYYLKTGGEFWVIEQENQIVGTAAYYPINRGEKAVEIRKMYLLAKVRGLGLGKFLLQQLETVIALRGFEQIWIETASILTAAVKLYESNGYLPTTGVETTRCDLVYVKYL</sequence>
<evidence type="ECO:0000313" key="2">
    <source>
        <dbReference type="Proteomes" id="UP000597867"/>
    </source>
</evidence>
<protein>
    <submittedName>
        <fullName evidence="1">GNAT family N-acetyltransferase</fullName>
    </submittedName>
</protein>
<gene>
    <name evidence="1" type="ORF">IQ222_20130</name>
</gene>
<reference evidence="1" key="1">
    <citation type="submission" date="2020-10" db="EMBL/GenBank/DDBJ databases">
        <authorList>
            <person name="Castelo-Branco R."/>
            <person name="Eusebio N."/>
            <person name="Adriana R."/>
            <person name="Vieira A."/>
            <person name="Brugerolle De Fraissinette N."/>
            <person name="Rezende De Castro R."/>
            <person name="Schneider M.P."/>
            <person name="Vasconcelos V."/>
            <person name="Leao P.N."/>
        </authorList>
    </citation>
    <scope>NUCLEOTIDE SEQUENCE</scope>
    <source>
        <strain evidence="1">LEGE 04289</strain>
    </source>
</reference>